<dbReference type="InterPro" id="IPR029062">
    <property type="entry name" value="Class_I_gatase-like"/>
</dbReference>
<dbReference type="RefSeq" id="WP_130534805.1">
    <property type="nucleotide sequence ID" value="NZ_SHMG01000006.1"/>
</dbReference>
<dbReference type="OrthoDB" id="6003696at2"/>
<dbReference type="CDD" id="cd03140">
    <property type="entry name" value="GATase1_PfpI_3"/>
    <property type="match status" value="1"/>
</dbReference>
<gene>
    <name evidence="2" type="ORF">EA655_12100</name>
</gene>
<dbReference type="PANTHER" id="PTHR48094:SF19">
    <property type="entry name" value="DJ-1_PFPI DOMAIN-CONTAINING PROTEIN"/>
    <property type="match status" value="1"/>
</dbReference>
<organism evidence="2 3">
    <name type="scientific">Pseudoxanthomonas winnipegensis</name>
    <dbReference type="NCBI Taxonomy" id="2480810"/>
    <lineage>
        <taxon>Bacteria</taxon>
        <taxon>Pseudomonadati</taxon>
        <taxon>Pseudomonadota</taxon>
        <taxon>Gammaproteobacteria</taxon>
        <taxon>Lysobacterales</taxon>
        <taxon>Lysobacteraceae</taxon>
        <taxon>Pseudoxanthomonas</taxon>
    </lineage>
</organism>
<reference evidence="2 3" key="1">
    <citation type="submission" date="2019-02" db="EMBL/GenBank/DDBJ databases">
        <title>WGS of Pseudoxanthomonas species novum from clinical isolates.</title>
        <authorList>
            <person name="Bernier A.-M."/>
            <person name="Bernard K."/>
            <person name="Vachon A."/>
        </authorList>
    </citation>
    <scope>NUCLEOTIDE SEQUENCE [LARGE SCALE GENOMIC DNA]</scope>
    <source>
        <strain evidence="2 3">NML130969</strain>
    </source>
</reference>
<dbReference type="Pfam" id="PF01965">
    <property type="entry name" value="DJ-1_PfpI"/>
    <property type="match status" value="1"/>
</dbReference>
<name>A0A4Q8M5J3_9GAMM</name>
<dbReference type="AlphaFoldDB" id="A0A4Q8M5J3"/>
<sequence length="203" mass="21176">MGTIAVVMVDGVADWEIGVVLPAARAWFGDTVLSASIDGKPVTSIGGLQIVPQFALSDLAPLEADLWILPGSDQWQAGEIPGLSGLLRERVAAQRPVAAICGATLALAYAGLLDTRPHTSNALAFLTEHLGPVYAGQAHYRQEKVVSADGVVTAPGTSPVSFATACLRLLHPEREDDIAGVEAMFAGEFAKKTGDRILVAHGV</sequence>
<dbReference type="GO" id="GO:0016740">
    <property type="term" value="F:transferase activity"/>
    <property type="evidence" value="ECO:0007669"/>
    <property type="project" value="UniProtKB-KW"/>
</dbReference>
<dbReference type="GO" id="GO:0005737">
    <property type="term" value="C:cytoplasm"/>
    <property type="evidence" value="ECO:0007669"/>
    <property type="project" value="TreeGrafter"/>
</dbReference>
<keyword evidence="2" id="KW-0808">Transferase</keyword>
<evidence type="ECO:0000313" key="2">
    <source>
        <dbReference type="EMBL" id="TAA41669.1"/>
    </source>
</evidence>
<dbReference type="InterPro" id="IPR002818">
    <property type="entry name" value="DJ-1/PfpI"/>
</dbReference>
<accession>A0A4Q8M5J3</accession>
<dbReference type="EMBL" id="SHMG01000006">
    <property type="protein sequence ID" value="TAA41669.1"/>
    <property type="molecule type" value="Genomic_DNA"/>
</dbReference>
<dbReference type="Gene3D" id="3.40.50.880">
    <property type="match status" value="1"/>
</dbReference>
<keyword evidence="2" id="KW-0315">Glutamine amidotransferase</keyword>
<dbReference type="InterPro" id="IPR050325">
    <property type="entry name" value="Prot/Nucl_acid_deglycase"/>
</dbReference>
<evidence type="ECO:0000259" key="1">
    <source>
        <dbReference type="Pfam" id="PF01965"/>
    </source>
</evidence>
<protein>
    <submittedName>
        <fullName evidence="2">Glutamine amidotransferase</fullName>
    </submittedName>
</protein>
<dbReference type="PANTHER" id="PTHR48094">
    <property type="entry name" value="PROTEIN/NUCLEIC ACID DEGLYCASE DJ-1-RELATED"/>
    <property type="match status" value="1"/>
</dbReference>
<comment type="caution">
    <text evidence="2">The sequence shown here is derived from an EMBL/GenBank/DDBJ whole genome shotgun (WGS) entry which is preliminary data.</text>
</comment>
<feature type="domain" description="DJ-1/PfpI" evidence="1">
    <location>
        <begin position="4"/>
        <end position="167"/>
    </location>
</feature>
<evidence type="ECO:0000313" key="3">
    <source>
        <dbReference type="Proteomes" id="UP000294164"/>
    </source>
</evidence>
<dbReference type="SUPFAM" id="SSF52317">
    <property type="entry name" value="Class I glutamine amidotransferase-like"/>
    <property type="match status" value="1"/>
</dbReference>
<dbReference type="Proteomes" id="UP000294164">
    <property type="component" value="Unassembled WGS sequence"/>
</dbReference>
<proteinExistence type="predicted"/>